<evidence type="ECO:0000313" key="2">
    <source>
        <dbReference type="Proteomes" id="UP001596083"/>
    </source>
</evidence>
<dbReference type="Gene3D" id="1.25.40.10">
    <property type="entry name" value="Tetratricopeptide repeat domain"/>
    <property type="match status" value="1"/>
</dbReference>
<protein>
    <submittedName>
        <fullName evidence="1">Sporulation protein</fullName>
    </submittedName>
</protein>
<proteinExistence type="predicted"/>
<evidence type="ECO:0000313" key="1">
    <source>
        <dbReference type="EMBL" id="MFC5718985.1"/>
    </source>
</evidence>
<organism evidence="1 2">
    <name type="scientific">Streptomyces gamaensis</name>
    <dbReference type="NCBI Taxonomy" id="1763542"/>
    <lineage>
        <taxon>Bacteria</taxon>
        <taxon>Bacillati</taxon>
        <taxon>Actinomycetota</taxon>
        <taxon>Actinomycetes</taxon>
        <taxon>Kitasatosporales</taxon>
        <taxon>Streptomycetaceae</taxon>
        <taxon>Streptomyces</taxon>
    </lineage>
</organism>
<dbReference type="SUPFAM" id="SSF48452">
    <property type="entry name" value="TPR-like"/>
    <property type="match status" value="1"/>
</dbReference>
<sequence length="458" mass="50073">MNRAPNTQLISLMDEAGISNKGLAKRMRDLAEHRGEPLGTTHVSVQRWRSGASIKPTTAAVMADVLSARLRRRITPGDLGFFGKPESAAAQTHVDYPGTADEALAQLDSLSSMDGGAPCGSSRLIVADGDLSTAVLSWMTSRPDGVRPDLPNRRRVGMRDVRAIRTAGKMFMELDFQFGGGHGHRALRHYFRHEVLPLLDASYSEKVGAALFGAASEIAQLLAWTAYDSGNHRLAHRYLTSTLRLTQVTGDRTFGARILSNLSHQANYLGHHVQSAQMARAAIEGSRGQATPRAMSMFTAMEARALSNAGDARGAGRAMNEAEHHFERADTAEDPEWLSYFDSAELMGEFCHCFRDLRQRCEAVRYAQHAVDSTDPKYARTLGFCRMVLAQSLLINGELEAAVDTATLAVEAGDSLQSARFQRYVSDFQGEITGHSTNPAAVAFNEHVRQAIARLDEE</sequence>
<comment type="caution">
    <text evidence="1">The sequence shown here is derived from an EMBL/GenBank/DDBJ whole genome shotgun (WGS) entry which is preliminary data.</text>
</comment>
<dbReference type="InterPro" id="IPR011990">
    <property type="entry name" value="TPR-like_helical_dom_sf"/>
</dbReference>
<name>A0ABW0YR06_9ACTN</name>
<keyword evidence="2" id="KW-1185">Reference proteome</keyword>
<accession>A0ABW0YR06</accession>
<dbReference type="EMBL" id="JBHSPB010000001">
    <property type="protein sequence ID" value="MFC5718985.1"/>
    <property type="molecule type" value="Genomic_DNA"/>
</dbReference>
<dbReference type="Proteomes" id="UP001596083">
    <property type="component" value="Unassembled WGS sequence"/>
</dbReference>
<reference evidence="2" key="1">
    <citation type="journal article" date="2019" name="Int. J. Syst. Evol. Microbiol.">
        <title>The Global Catalogue of Microorganisms (GCM) 10K type strain sequencing project: providing services to taxonomists for standard genome sequencing and annotation.</title>
        <authorList>
            <consortium name="The Broad Institute Genomics Platform"/>
            <consortium name="The Broad Institute Genome Sequencing Center for Infectious Disease"/>
            <person name="Wu L."/>
            <person name="Ma J."/>
        </authorList>
    </citation>
    <scope>NUCLEOTIDE SEQUENCE [LARGE SCALE GENOMIC DNA]</scope>
    <source>
        <strain evidence="2">CGMCC 4.7304</strain>
    </source>
</reference>
<gene>
    <name evidence="1" type="ORF">ACFP1Z_02160</name>
</gene>
<dbReference type="RefSeq" id="WP_390313971.1">
    <property type="nucleotide sequence ID" value="NZ_JBHSPB010000001.1"/>
</dbReference>